<feature type="compositionally biased region" description="Pro residues" evidence="1">
    <location>
        <begin position="195"/>
        <end position="204"/>
    </location>
</feature>
<accession>A2DW25</accession>
<proteinExistence type="predicted"/>
<dbReference type="VEuPathDB" id="TrichDB:TVAG_224020"/>
<protein>
    <submittedName>
        <fullName evidence="2">Uncharacterized protein</fullName>
    </submittedName>
</protein>
<feature type="compositionally biased region" description="Polar residues" evidence="1">
    <location>
        <begin position="211"/>
        <end position="235"/>
    </location>
</feature>
<evidence type="ECO:0000313" key="3">
    <source>
        <dbReference type="Proteomes" id="UP000001542"/>
    </source>
</evidence>
<dbReference type="InParanoid" id="A2DW25"/>
<dbReference type="Proteomes" id="UP000001542">
    <property type="component" value="Unassembled WGS sequence"/>
</dbReference>
<reference evidence="2" key="1">
    <citation type="submission" date="2006-10" db="EMBL/GenBank/DDBJ databases">
        <authorList>
            <person name="Amadeo P."/>
            <person name="Zhao Q."/>
            <person name="Wortman J."/>
            <person name="Fraser-Liggett C."/>
            <person name="Carlton J."/>
        </authorList>
    </citation>
    <scope>NUCLEOTIDE SEQUENCE</scope>
    <source>
        <strain evidence="2">G3</strain>
    </source>
</reference>
<reference evidence="2" key="2">
    <citation type="journal article" date="2007" name="Science">
        <title>Draft genome sequence of the sexually transmitted pathogen Trichomonas vaginalis.</title>
        <authorList>
            <person name="Carlton J.M."/>
            <person name="Hirt R.P."/>
            <person name="Silva J.C."/>
            <person name="Delcher A.L."/>
            <person name="Schatz M."/>
            <person name="Zhao Q."/>
            <person name="Wortman J.R."/>
            <person name="Bidwell S.L."/>
            <person name="Alsmark U.C.M."/>
            <person name="Besteiro S."/>
            <person name="Sicheritz-Ponten T."/>
            <person name="Noel C.J."/>
            <person name="Dacks J.B."/>
            <person name="Foster P.G."/>
            <person name="Simillion C."/>
            <person name="Van de Peer Y."/>
            <person name="Miranda-Saavedra D."/>
            <person name="Barton G.J."/>
            <person name="Westrop G.D."/>
            <person name="Mueller S."/>
            <person name="Dessi D."/>
            <person name="Fiori P.L."/>
            <person name="Ren Q."/>
            <person name="Paulsen I."/>
            <person name="Zhang H."/>
            <person name="Bastida-Corcuera F.D."/>
            <person name="Simoes-Barbosa A."/>
            <person name="Brown M.T."/>
            <person name="Hayes R.D."/>
            <person name="Mukherjee M."/>
            <person name="Okumura C.Y."/>
            <person name="Schneider R."/>
            <person name="Smith A.J."/>
            <person name="Vanacova S."/>
            <person name="Villalvazo M."/>
            <person name="Haas B.J."/>
            <person name="Pertea M."/>
            <person name="Feldblyum T.V."/>
            <person name="Utterback T.R."/>
            <person name="Shu C.L."/>
            <person name="Osoegawa K."/>
            <person name="de Jong P.J."/>
            <person name="Hrdy I."/>
            <person name="Horvathova L."/>
            <person name="Zubacova Z."/>
            <person name="Dolezal P."/>
            <person name="Malik S.B."/>
            <person name="Logsdon J.M. Jr."/>
            <person name="Henze K."/>
            <person name="Gupta A."/>
            <person name="Wang C.C."/>
            <person name="Dunne R.L."/>
            <person name="Upcroft J.A."/>
            <person name="Upcroft P."/>
            <person name="White O."/>
            <person name="Salzberg S.L."/>
            <person name="Tang P."/>
            <person name="Chiu C.-H."/>
            <person name="Lee Y.-S."/>
            <person name="Embley T.M."/>
            <person name="Coombs G.H."/>
            <person name="Mottram J.C."/>
            <person name="Tachezy J."/>
            <person name="Fraser-Liggett C.M."/>
            <person name="Johnson P.J."/>
        </authorList>
    </citation>
    <scope>NUCLEOTIDE SEQUENCE [LARGE SCALE GENOMIC DNA]</scope>
    <source>
        <strain evidence="2">G3</strain>
    </source>
</reference>
<organism evidence="2 3">
    <name type="scientific">Trichomonas vaginalis (strain ATCC PRA-98 / G3)</name>
    <dbReference type="NCBI Taxonomy" id="412133"/>
    <lineage>
        <taxon>Eukaryota</taxon>
        <taxon>Metamonada</taxon>
        <taxon>Parabasalia</taxon>
        <taxon>Trichomonadida</taxon>
        <taxon>Trichomonadidae</taxon>
        <taxon>Trichomonas</taxon>
    </lineage>
</organism>
<dbReference type="VEuPathDB" id="TrichDB:TVAGG3_0805220"/>
<keyword evidence="3" id="KW-1185">Reference proteome</keyword>
<sequence>MKLFLKAHTFSCKDPMMHDYLVRIEVNPKGPSAECDCSGNPINCFKIFTLECEDQYEKEGDIKVILYRKKMFGRRKVEAEVSLPLMGFEVDRTVRNVYPTSNPDFTADIEVHLSSVPNVKPFSVPAGKYQFSLAPALAGSTIPAPQAAAPMGMQPSMPQPMQQPTLYAQPEVGVMIQGQNVSYPGQYVSAEQMNPIPPPIPPVEEIPNNPYAQSPYNQPAPQYSYAQNPQENPYQ</sequence>
<dbReference type="AlphaFoldDB" id="A2DW25"/>
<name>A2DW25_TRIV3</name>
<evidence type="ECO:0000313" key="2">
    <source>
        <dbReference type="EMBL" id="EAY15326.1"/>
    </source>
</evidence>
<evidence type="ECO:0000256" key="1">
    <source>
        <dbReference type="SAM" id="MobiDB-lite"/>
    </source>
</evidence>
<dbReference type="RefSeq" id="XP_001327549.1">
    <property type="nucleotide sequence ID" value="XM_001327514.1"/>
</dbReference>
<gene>
    <name evidence="2" type="ORF">TVAG_224020</name>
</gene>
<dbReference type="KEGG" id="tva:4773346"/>
<feature type="region of interest" description="Disordered" evidence="1">
    <location>
        <begin position="194"/>
        <end position="235"/>
    </location>
</feature>
<dbReference type="EMBL" id="DS113257">
    <property type="protein sequence ID" value="EAY15326.1"/>
    <property type="molecule type" value="Genomic_DNA"/>
</dbReference>